<dbReference type="GO" id="GO:0005980">
    <property type="term" value="P:glycogen catabolic process"/>
    <property type="evidence" value="ECO:0007669"/>
    <property type="project" value="InterPro"/>
</dbReference>
<organism evidence="3 4">
    <name type="scientific">Inconstantimicrobium porci</name>
    <dbReference type="NCBI Taxonomy" id="2652291"/>
    <lineage>
        <taxon>Bacteria</taxon>
        <taxon>Bacillati</taxon>
        <taxon>Bacillota</taxon>
        <taxon>Clostridia</taxon>
        <taxon>Eubacteriales</taxon>
        <taxon>Clostridiaceae</taxon>
        <taxon>Inconstantimicrobium</taxon>
    </lineage>
</organism>
<dbReference type="InterPro" id="IPR006451">
    <property type="entry name" value="Glycogen_debranch_arc"/>
</dbReference>
<dbReference type="GO" id="GO:0004134">
    <property type="term" value="F:4-alpha-glucanotransferase activity"/>
    <property type="evidence" value="ECO:0007669"/>
    <property type="project" value="InterPro"/>
</dbReference>
<feature type="domain" description="Glycogen debranching enzyme C-terminal" evidence="1">
    <location>
        <begin position="295"/>
        <end position="660"/>
    </location>
</feature>
<name>A0A7X2MZY2_9CLOT</name>
<comment type="caution">
    <text evidence="3">The sequence shown here is derived from an EMBL/GenBank/DDBJ whole genome shotgun (WGS) entry which is preliminary data.</text>
</comment>
<dbReference type="PANTHER" id="PTHR10569">
    <property type="entry name" value="GLYCOGEN DEBRANCHING ENZYME"/>
    <property type="match status" value="1"/>
</dbReference>
<dbReference type="AlphaFoldDB" id="A0A7X2MZY2"/>
<dbReference type="Pfam" id="PF06202">
    <property type="entry name" value="GDE_C"/>
    <property type="match status" value="1"/>
</dbReference>
<dbReference type="GO" id="GO:0004135">
    <property type="term" value="F:amylo-alpha-1,6-glucosidase activity"/>
    <property type="evidence" value="ECO:0007669"/>
    <property type="project" value="InterPro"/>
</dbReference>
<dbReference type="NCBIfam" id="TIGR01561">
    <property type="entry name" value="gde_arch"/>
    <property type="match status" value="1"/>
</dbReference>
<evidence type="ECO:0000313" key="4">
    <source>
        <dbReference type="Proteomes" id="UP000460287"/>
    </source>
</evidence>
<dbReference type="InterPro" id="IPR024742">
    <property type="entry name" value="Glycogen_debranch_N"/>
</dbReference>
<dbReference type="InterPro" id="IPR012341">
    <property type="entry name" value="6hp_glycosidase-like_sf"/>
</dbReference>
<dbReference type="FunFam" id="1.50.10.10:FF:000073">
    <property type="entry name" value="Glycogen debranching enzyme, hypothetical (TreX-like)"/>
    <property type="match status" value="1"/>
</dbReference>
<dbReference type="Proteomes" id="UP000460287">
    <property type="component" value="Unassembled WGS sequence"/>
</dbReference>
<evidence type="ECO:0000313" key="3">
    <source>
        <dbReference type="EMBL" id="MSR92170.1"/>
    </source>
</evidence>
<gene>
    <name evidence="3" type="ORF">FYJ33_12385</name>
</gene>
<dbReference type="EMBL" id="VULX01000024">
    <property type="protein sequence ID" value="MSR92170.1"/>
    <property type="molecule type" value="Genomic_DNA"/>
</dbReference>
<accession>A0A7X2MZY2</accession>
<feature type="domain" description="Glycogen debranching enzyme bacterial and archaeal type N-terminal" evidence="2">
    <location>
        <begin position="23"/>
        <end position="247"/>
    </location>
</feature>
<keyword evidence="4" id="KW-1185">Reference proteome</keyword>
<dbReference type="Pfam" id="PF12439">
    <property type="entry name" value="GDE_N"/>
    <property type="match status" value="1"/>
</dbReference>
<dbReference type="PANTHER" id="PTHR10569:SF2">
    <property type="entry name" value="GLYCOGEN DEBRANCHING ENZYME"/>
    <property type="match status" value="1"/>
</dbReference>
<evidence type="ECO:0000259" key="1">
    <source>
        <dbReference type="Pfam" id="PF06202"/>
    </source>
</evidence>
<protein>
    <submittedName>
        <fullName evidence="3">Glycogen debranching protein</fullName>
    </submittedName>
</protein>
<dbReference type="RefSeq" id="WP_154532066.1">
    <property type="nucleotide sequence ID" value="NZ_VULX01000024.1"/>
</dbReference>
<reference evidence="3 4" key="1">
    <citation type="submission" date="2019-08" db="EMBL/GenBank/DDBJ databases">
        <title>In-depth cultivation of the pig gut microbiome towards novel bacterial diversity and tailored functional studies.</title>
        <authorList>
            <person name="Wylensek D."/>
            <person name="Hitch T.C.A."/>
            <person name="Clavel T."/>
        </authorList>
    </citation>
    <scope>NUCLEOTIDE SEQUENCE [LARGE SCALE GENOMIC DNA]</scope>
    <source>
        <strain evidence="3 4">WCA-383-APC-5B</strain>
    </source>
</reference>
<proteinExistence type="predicted"/>
<dbReference type="InterPro" id="IPR008928">
    <property type="entry name" value="6-hairpin_glycosidase_sf"/>
</dbReference>
<sequence length="673" mass="77432">MEGIYKFGRGQWKTIEQGNELSWMIGNGIGGYANNTVPGGAAMSFHGYLIASLNPPVNRYFVLARTQEQIRVGNREYDLTSQQYINYEKNGQRYLQRFIFDSVPQYIYEVENIKLKKSIAVEYGKNTVAICYDITNGSDEAELTIVPLFNYRPAGDVTEKADLRFNVSKSEKTLRLVPEKNQDVNIDFMMSDGEFIDRSLFPVNMATPNYIIEENNYYMIDNRTGFLGVDNHFTPYEVRVDLKPNEHKRFYVKCTVDGLDDKSGFEILQEYKDRAERIVKNAGYNDSFADNLVKAADHFVVARKSTGLKTVLAGFPWFTDWGRDTMISFEGLVLVTKRFQDAREILMSFAKYIKNGLVPNVFPDKNTEPGYNTVDASLWYFQAAYKYLQYTGKEEDYKFIKENIYPKLIEIFEAYSNGTDFSIGMDEDGLIHAGDGLDQVTWMDVRVGDYVVTPRHGKPVEINALWYNALKIMAELSEKFGQNGNKYVKLSKKVKESFNKKYWNEKKQCLFDVVDENDDSIRPNQIWAVSLPFSILDKEKEKSVVDVVSKHLYSTYGLRSLSFMDSRFKKSYIGKLFDRDRAYHMGTTWGFLIGPFITAYCKVNNHSKVAVEKAREMCEVFEDHLNDGCINGIAEIFDGDYSCTSRGCYSQAWSVAEVLRCYVNDVYNYSSKN</sequence>
<dbReference type="InterPro" id="IPR032790">
    <property type="entry name" value="GDE_C"/>
</dbReference>
<evidence type="ECO:0000259" key="2">
    <source>
        <dbReference type="Pfam" id="PF12439"/>
    </source>
</evidence>
<dbReference type="SUPFAM" id="SSF48208">
    <property type="entry name" value="Six-hairpin glycosidases"/>
    <property type="match status" value="1"/>
</dbReference>
<dbReference type="Gene3D" id="1.50.10.10">
    <property type="match status" value="1"/>
</dbReference>
<dbReference type="InterPro" id="IPR010401">
    <property type="entry name" value="AGL/Gdb1"/>
</dbReference>